<comment type="caution">
    <text evidence="2">The sequence shown here is derived from an EMBL/GenBank/DDBJ whole genome shotgun (WGS) entry which is preliminary data.</text>
</comment>
<evidence type="ECO:0000313" key="3">
    <source>
        <dbReference type="Proteomes" id="UP000566324"/>
    </source>
</evidence>
<dbReference type="SUPFAM" id="SSF50475">
    <property type="entry name" value="FMN-binding split barrel"/>
    <property type="match status" value="1"/>
</dbReference>
<keyword evidence="3" id="KW-1185">Reference proteome</keyword>
<dbReference type="InterPro" id="IPR011576">
    <property type="entry name" value="Pyridox_Oxase_N"/>
</dbReference>
<dbReference type="InterPro" id="IPR012349">
    <property type="entry name" value="Split_barrel_FMN-bd"/>
</dbReference>
<protein>
    <recommendedName>
        <fullName evidence="1">Pyridoxamine 5'-phosphate oxidase N-terminal domain-containing protein</fullName>
    </recommendedName>
</protein>
<gene>
    <name evidence="2" type="ORF">GGQ98_003019</name>
</gene>
<dbReference type="Pfam" id="PF01243">
    <property type="entry name" value="PNPOx_N"/>
    <property type="match status" value="1"/>
</dbReference>
<reference evidence="2 3" key="1">
    <citation type="submission" date="2020-08" db="EMBL/GenBank/DDBJ databases">
        <title>Genomic Encyclopedia of Type Strains, Phase IV (KMG-IV): sequencing the most valuable type-strain genomes for metagenomic binning, comparative biology and taxonomic classification.</title>
        <authorList>
            <person name="Goeker M."/>
        </authorList>
    </citation>
    <scope>NUCLEOTIDE SEQUENCE [LARGE SCALE GENOMIC DNA]</scope>
    <source>
        <strain evidence="2 3">DSM 17328</strain>
    </source>
</reference>
<dbReference type="EMBL" id="JACHNZ010000042">
    <property type="protein sequence ID" value="MBB4633381.1"/>
    <property type="molecule type" value="Genomic_DNA"/>
</dbReference>
<organism evidence="2 3">
    <name type="scientific">Sphingosinicella soli</name>
    <dbReference type="NCBI Taxonomy" id="333708"/>
    <lineage>
        <taxon>Bacteria</taxon>
        <taxon>Pseudomonadati</taxon>
        <taxon>Pseudomonadota</taxon>
        <taxon>Alphaproteobacteria</taxon>
        <taxon>Sphingomonadales</taxon>
        <taxon>Sphingosinicellaceae</taxon>
        <taxon>Sphingosinicella</taxon>
    </lineage>
</organism>
<feature type="domain" description="Pyridoxamine 5'-phosphate oxidase N-terminal" evidence="1">
    <location>
        <begin position="21"/>
        <end position="106"/>
    </location>
</feature>
<sequence>MLPTREALTMPDTIQQLVNGALEDGNPLLLAVVERQGRPSLSYRGSAQVYDAGSIGLWVRNVGGETLAAITANPHVALMYRSATIPMLQFKGRARITSDAAERTRIFELSPSRERDADPERRGVAVLIDLDSVEGVQGFVDGKPDYIRIGS</sequence>
<accession>A0A7W7F7F7</accession>
<dbReference type="AlphaFoldDB" id="A0A7W7F7F7"/>
<proteinExistence type="predicted"/>
<evidence type="ECO:0000313" key="2">
    <source>
        <dbReference type="EMBL" id="MBB4633381.1"/>
    </source>
</evidence>
<dbReference type="Proteomes" id="UP000566324">
    <property type="component" value="Unassembled WGS sequence"/>
</dbReference>
<evidence type="ECO:0000259" key="1">
    <source>
        <dbReference type="Pfam" id="PF01243"/>
    </source>
</evidence>
<dbReference type="Gene3D" id="2.30.110.10">
    <property type="entry name" value="Electron Transport, Fmn-binding Protein, Chain A"/>
    <property type="match status" value="1"/>
</dbReference>
<name>A0A7W7F7F7_9SPHN</name>
<dbReference type="RefSeq" id="WP_184070943.1">
    <property type="nucleotide sequence ID" value="NZ_JACHNZ010000042.1"/>
</dbReference>